<comment type="caution">
    <text evidence="6">The sequence shown here is derived from an EMBL/GenBank/DDBJ whole genome shotgun (WGS) entry which is preliminary data.</text>
</comment>
<feature type="signal peptide" evidence="4">
    <location>
        <begin position="1"/>
        <end position="23"/>
    </location>
</feature>
<dbReference type="EMBL" id="CAOQHR010000005">
    <property type="protein sequence ID" value="CAI6334413.1"/>
    <property type="molecule type" value="Genomic_DNA"/>
</dbReference>
<dbReference type="PANTHER" id="PTHR47966:SF51">
    <property type="entry name" value="BETA-SITE APP-CLEAVING ENZYME, ISOFORM A-RELATED"/>
    <property type="match status" value="1"/>
</dbReference>
<accession>A0A9W4XK00</accession>
<evidence type="ECO:0000256" key="2">
    <source>
        <dbReference type="PIRSR" id="PIRSR601461-1"/>
    </source>
</evidence>
<evidence type="ECO:0000256" key="4">
    <source>
        <dbReference type="SAM" id="SignalP"/>
    </source>
</evidence>
<dbReference type="AlphaFoldDB" id="A0A9W4XK00"/>
<dbReference type="GO" id="GO:0000324">
    <property type="term" value="C:fungal-type vacuole"/>
    <property type="evidence" value="ECO:0007669"/>
    <property type="project" value="TreeGrafter"/>
</dbReference>
<dbReference type="GO" id="GO:0006508">
    <property type="term" value="P:proteolysis"/>
    <property type="evidence" value="ECO:0007669"/>
    <property type="project" value="InterPro"/>
</dbReference>
<dbReference type="SUPFAM" id="SSF50630">
    <property type="entry name" value="Acid proteases"/>
    <property type="match status" value="1"/>
</dbReference>
<reference evidence="6" key="1">
    <citation type="submission" date="2023-01" db="EMBL/GenBank/DDBJ databases">
        <authorList>
            <person name="Van Ghelder C."/>
            <person name="Rancurel C."/>
        </authorList>
    </citation>
    <scope>NUCLEOTIDE SEQUENCE</scope>
    <source>
        <strain evidence="6">CNCM I-4278</strain>
    </source>
</reference>
<dbReference type="InterPro" id="IPR001461">
    <property type="entry name" value="Aspartic_peptidase_A1"/>
</dbReference>
<dbReference type="GO" id="GO:0004190">
    <property type="term" value="F:aspartic-type endopeptidase activity"/>
    <property type="evidence" value="ECO:0007669"/>
    <property type="project" value="InterPro"/>
</dbReference>
<feature type="disulfide bond" evidence="3">
    <location>
        <begin position="303"/>
        <end position="341"/>
    </location>
</feature>
<keyword evidence="3" id="KW-1015">Disulfide bond</keyword>
<feature type="domain" description="Peptidase A1" evidence="5">
    <location>
        <begin position="43"/>
        <end position="378"/>
    </location>
</feature>
<dbReference type="InterPro" id="IPR033121">
    <property type="entry name" value="PEPTIDASE_A1"/>
</dbReference>
<gene>
    <name evidence="6" type="ORF">PDIGIT_LOCUS7471</name>
</gene>
<proteinExistence type="inferred from homology"/>
<evidence type="ECO:0000313" key="6">
    <source>
        <dbReference type="EMBL" id="CAI6334413.1"/>
    </source>
</evidence>
<feature type="chain" id="PRO_5040851899" description="Peptidase A1 domain-containing protein" evidence="4">
    <location>
        <begin position="24"/>
        <end position="398"/>
    </location>
</feature>
<dbReference type="Gene3D" id="2.40.70.10">
    <property type="entry name" value="Acid Proteases"/>
    <property type="match status" value="2"/>
</dbReference>
<dbReference type="Pfam" id="PF00026">
    <property type="entry name" value="Asp"/>
    <property type="match status" value="1"/>
</dbReference>
<evidence type="ECO:0000256" key="3">
    <source>
        <dbReference type="PIRSR" id="PIRSR601461-2"/>
    </source>
</evidence>
<keyword evidence="4" id="KW-0732">Signal</keyword>
<dbReference type="PRINTS" id="PR00792">
    <property type="entry name" value="PEPSIN"/>
</dbReference>
<feature type="active site" evidence="2">
    <location>
        <position position="268"/>
    </location>
</feature>
<dbReference type="InterPro" id="IPR021109">
    <property type="entry name" value="Peptidase_aspartic_dom_sf"/>
</dbReference>
<comment type="similarity">
    <text evidence="1">Belongs to the peptidase A1 family.</text>
</comment>
<feature type="active site" evidence="2">
    <location>
        <position position="61"/>
    </location>
</feature>
<organism evidence="6 7">
    <name type="scientific">Periconia digitata</name>
    <dbReference type="NCBI Taxonomy" id="1303443"/>
    <lineage>
        <taxon>Eukaryota</taxon>
        <taxon>Fungi</taxon>
        <taxon>Dikarya</taxon>
        <taxon>Ascomycota</taxon>
        <taxon>Pezizomycotina</taxon>
        <taxon>Dothideomycetes</taxon>
        <taxon>Pleosporomycetidae</taxon>
        <taxon>Pleosporales</taxon>
        <taxon>Massarineae</taxon>
        <taxon>Periconiaceae</taxon>
        <taxon>Periconia</taxon>
    </lineage>
</organism>
<dbReference type="Proteomes" id="UP001152607">
    <property type="component" value="Unassembled WGS sequence"/>
</dbReference>
<dbReference type="PANTHER" id="PTHR47966">
    <property type="entry name" value="BETA-SITE APP-CLEAVING ENZYME, ISOFORM A-RELATED"/>
    <property type="match status" value="1"/>
</dbReference>
<dbReference type="PROSITE" id="PS51767">
    <property type="entry name" value="PEPTIDASE_A1"/>
    <property type="match status" value="1"/>
</dbReference>
<evidence type="ECO:0000256" key="1">
    <source>
        <dbReference type="ARBA" id="ARBA00007447"/>
    </source>
</evidence>
<protein>
    <recommendedName>
        <fullName evidence="5">Peptidase A1 domain-containing protein</fullName>
    </recommendedName>
</protein>
<dbReference type="OrthoDB" id="771136at2759"/>
<sequence length="398" mass="42445">MAHLKYGYLLSAALAAAAAGVAPQVPDGAVFVPLIRNDKLDAYYAELTVGTPPQSAFLKIDTGSPTFSFQARSNPVCERADRPCDLFGAFDNTTSSTSIYRGTGFADQLSTHGSGDYQEDTVTIGGITTENMYFGYLLRYGFPDRAPVPAATILGLSLVCNATSCGGEGPYLLERLHDAGKIDRKAVSIYHGPDEYDATGSMVLGGYYDEAKIGGDLFTVNMSDPLNSSLSGGQTNSANVTALKVNVDGNTTTQQFGEENIGVPVLLDNGVANWYLPESIANLVYPALEVEFNAGRQTQPVDCKYLDPNVAKGSITVEFGAAGEIEVPFSSLVTPFPDGTCVTFLYARSPSDIFIFGDGFLRSVYSIFDQSSYTITMAPVKYTDEVSLVAFPEGGFKA</sequence>
<keyword evidence="7" id="KW-1185">Reference proteome</keyword>
<evidence type="ECO:0000259" key="5">
    <source>
        <dbReference type="PROSITE" id="PS51767"/>
    </source>
</evidence>
<evidence type="ECO:0000313" key="7">
    <source>
        <dbReference type="Proteomes" id="UP001152607"/>
    </source>
</evidence>
<name>A0A9W4XK00_9PLEO</name>